<dbReference type="InterPro" id="IPR003594">
    <property type="entry name" value="HATPase_dom"/>
</dbReference>
<evidence type="ECO:0000256" key="6">
    <source>
        <dbReference type="ARBA" id="ARBA00023012"/>
    </source>
</evidence>
<dbReference type="GO" id="GO:0003677">
    <property type="term" value="F:DNA binding"/>
    <property type="evidence" value="ECO:0007669"/>
    <property type="project" value="UniProtKB-KW"/>
</dbReference>
<dbReference type="RefSeq" id="WP_348264311.1">
    <property type="nucleotide sequence ID" value="NZ_CP121196.1"/>
</dbReference>
<dbReference type="Pfam" id="PF00512">
    <property type="entry name" value="HisKA"/>
    <property type="match status" value="1"/>
</dbReference>
<dbReference type="InterPro" id="IPR013783">
    <property type="entry name" value="Ig-like_fold"/>
</dbReference>
<dbReference type="SUPFAM" id="SSF55874">
    <property type="entry name" value="ATPase domain of HSP90 chaperone/DNA topoisomerase II/histidine kinase"/>
    <property type="match status" value="1"/>
</dbReference>
<sequence>MTSRLIVRPRTPFLVCLALAFVSVTCAKGAVSTAPTSSSAPQKTEVGMPVLESHSHDEFNAYGQVWTIVQDRRGLMYFGVSGGDVLEYDGVSWRKIDTAMEIVRSLAIDDSGKIWLGGNGGFGYLDPDASGTLHYVSLFDKVPEKDRNFTDVWQTVVTPQGIFFRTFEMLFRWDGHGMHAWRPSDGTRFQALSFVRGHLYTAQNGIGLQEIVGDDLKNLPGGEAYRDANKLFLNAYDDGHMLVSARDGMLSLYDGQKSTPFVTQADDYLKKYKVYTSTFLKDGSICITTLTGGVVVLRHDGSLRQIIDVADGLLDPDALSAFEDRDGALWIGTTEGISRVEIASPISFFARTGQLDAVRFQGSVYVANGGGSVPVQKLVFDPHTNRPSLASIGGATQGFNLLVFKDPSGTAHDQLLASTSEGVMKVVGNQLVPALPSLHSLNEQTYTLRQSEKTPERVFIGHGDDVGSMRWDGHQWIDEGRLPNTVFEARTLAEEASGILWVGGAKGKLLRVTVAPSGLRDSKAEVMSGAEGVPNGVTSVSVVLGNVYALIDRVKNIYRWDSPSHKFIVDNQLLLPIDARDASPLLFKLEDGSIWTETTSAEGRRIARIFQNADGSVHLDENTYRPLTRFKLFPAFVDPDGSVWGAGEELVRFNPRLQTAMVDQPAPLVRQVNAGSNVVYGGTTVPGAAELRLPPGSDAVRFQYASTSFRDAGVITYQYLLEGADRDWSVWEKEKEANYSGLGPGNYRFRVRSKDADGRISPEGTFAFSIQPPWYRTTVANVIYFLLFIILAIAGWRLISVYERRKSLRKTEALEAQAKALEATVNERTQEIRAQAAEIAAQKDSIELLSEIGKEITASLDLNVILFKLYERVNQIVDASIFGVGLYRPEQKLIEYTLAIENGKRYAPYTRSAEDKSQFAVWCIDHRQPILINDVEAEYSKYIPTYEHGSRELEDGSIAQPPASMIYLPLIAQERILGVLSVQSFKKHAYTEQHLSLLENLAAYTTIALDNANAYLLINQREREVRERAAELVTINHITQALATQLDEDRLIQLVGEQVRGLFNAPIAYVSLLDRKTMTLLFPYSFGEDAAQPRPYGTGITSQIIRTGQPLLINEDMDRNRAKLGIEQIGRHSASYLGVPIPSGGQTIGVISVQSTDEEGSFTEADQRLLSTIASAVGVSIHNAKLFEEASQARAVAEEADAAKSSFLSTVSHELRTPLTSVLGFAKIIRRRLEERLFPLIPSDGLKVEQTKRQVIENLDVVVSEGERLTKLIDDVLDLAKIEAGKFTWNMANVSISDVLERATAATSSLFEAKKLRLVREIEPELPSCTGDQDRLIQVVINLISNAVKFTDAGSVTCSAHRHGDELIVSVKDSGIGIAAGDQPKVFEKFKQVGDTLTDKPKGTGLGLPICKEIVEYHGGRIWVESEPGHGSTFSFSLPILTTAAAIDAIPRRRSVDIESLVRQLRDRVATHQPHDKSVLVVDDDPNIRSLLQQELTEAGYTVRLAEDGRKALALIREETPGLVILDVMMPEMNGFDVAAVLKNDPITMDIPIIILSIVEDKERGFRLGVDRYLTKPIDTASLFHEVDALLDQGKSKKKVMVVDEDTSTIRTITDVLEARGYQVVESNGSELVSRAVLAKPDIIILNSLLSSDEAVRALRFEKGMENVLFLIYQ</sequence>
<dbReference type="EC" id="2.7.13.3" evidence="2"/>
<dbReference type="FunFam" id="3.40.50.2300:FF:000001">
    <property type="entry name" value="DNA-binding response regulator PhoB"/>
    <property type="match status" value="1"/>
</dbReference>
<dbReference type="Pfam" id="PF13185">
    <property type="entry name" value="GAF_2"/>
    <property type="match status" value="2"/>
</dbReference>
<keyword evidence="3 10" id="KW-0597">Phosphoprotein</keyword>
<dbReference type="Gene3D" id="2.130.10.10">
    <property type="entry name" value="YVTN repeat-like/Quinoprotein amine dehydrogenase"/>
    <property type="match status" value="2"/>
</dbReference>
<evidence type="ECO:0000256" key="1">
    <source>
        <dbReference type="ARBA" id="ARBA00000085"/>
    </source>
</evidence>
<dbReference type="SUPFAM" id="SSF50998">
    <property type="entry name" value="Quinoprotein alcohol dehydrogenase-like"/>
    <property type="match status" value="1"/>
</dbReference>
<dbReference type="Gene3D" id="3.30.565.10">
    <property type="entry name" value="Histidine kinase-like ATPase, C-terminal domain"/>
    <property type="match status" value="1"/>
</dbReference>
<dbReference type="InterPro" id="IPR029016">
    <property type="entry name" value="GAF-like_dom_sf"/>
</dbReference>
<evidence type="ECO:0000259" key="13">
    <source>
        <dbReference type="PROSITE" id="PS50109"/>
    </source>
</evidence>
<evidence type="ECO:0000256" key="10">
    <source>
        <dbReference type="PROSITE-ProRule" id="PRU00169"/>
    </source>
</evidence>
<evidence type="ECO:0000256" key="8">
    <source>
        <dbReference type="ARBA" id="ARBA00023125"/>
    </source>
</evidence>
<dbReference type="InterPro" id="IPR011047">
    <property type="entry name" value="Quinoprotein_ADH-like_sf"/>
</dbReference>
<evidence type="ECO:0000256" key="12">
    <source>
        <dbReference type="SAM" id="SignalP"/>
    </source>
</evidence>
<dbReference type="SMART" id="SM00065">
    <property type="entry name" value="GAF"/>
    <property type="match status" value="2"/>
</dbReference>
<comment type="caution">
    <text evidence="10">Lacks conserved residue(s) required for the propagation of feature annotation.</text>
</comment>
<keyword evidence="12" id="KW-0732">Signal</keyword>
<dbReference type="InterPro" id="IPR001789">
    <property type="entry name" value="Sig_transdc_resp-reg_receiver"/>
</dbReference>
<dbReference type="SUPFAM" id="SSF47384">
    <property type="entry name" value="Homodimeric domain of signal transducing histidine kinase"/>
    <property type="match status" value="1"/>
</dbReference>
<feature type="chain" id="PRO_5043930020" description="histidine kinase" evidence="12">
    <location>
        <begin position="28"/>
        <end position="1674"/>
    </location>
</feature>
<feature type="domain" description="Histidine kinase" evidence="13">
    <location>
        <begin position="1210"/>
        <end position="1442"/>
    </location>
</feature>
<dbReference type="Pfam" id="PF00072">
    <property type="entry name" value="Response_reg"/>
    <property type="match status" value="1"/>
</dbReference>
<evidence type="ECO:0000256" key="3">
    <source>
        <dbReference type="ARBA" id="ARBA00022553"/>
    </source>
</evidence>
<feature type="domain" description="Response regulatory" evidence="14">
    <location>
        <begin position="1599"/>
        <end position="1674"/>
    </location>
</feature>
<dbReference type="Pfam" id="PF02518">
    <property type="entry name" value="HATPase_c"/>
    <property type="match status" value="1"/>
</dbReference>
<evidence type="ECO:0000256" key="5">
    <source>
        <dbReference type="ARBA" id="ARBA00022777"/>
    </source>
</evidence>
<dbReference type="InterPro" id="IPR003018">
    <property type="entry name" value="GAF"/>
</dbReference>
<dbReference type="InterPro" id="IPR015943">
    <property type="entry name" value="WD40/YVTN_repeat-like_dom_sf"/>
</dbReference>
<dbReference type="SMART" id="SM00387">
    <property type="entry name" value="HATPase_c"/>
    <property type="match status" value="1"/>
</dbReference>
<name>A0AAU7DQQ1_9BACT</name>
<dbReference type="FunFam" id="3.30.565.10:FF:000010">
    <property type="entry name" value="Sensor histidine kinase RcsC"/>
    <property type="match status" value="1"/>
</dbReference>
<dbReference type="Gene3D" id="2.60.40.10">
    <property type="entry name" value="Immunoglobulins"/>
    <property type="match status" value="1"/>
</dbReference>
<evidence type="ECO:0000256" key="4">
    <source>
        <dbReference type="ARBA" id="ARBA00022679"/>
    </source>
</evidence>
<evidence type="ECO:0000259" key="14">
    <source>
        <dbReference type="PROSITE" id="PS50110"/>
    </source>
</evidence>
<dbReference type="SMART" id="SM00388">
    <property type="entry name" value="HisKA"/>
    <property type="match status" value="1"/>
</dbReference>
<dbReference type="Gene3D" id="1.10.287.130">
    <property type="match status" value="1"/>
</dbReference>
<feature type="coiled-coil region" evidence="11">
    <location>
        <begin position="804"/>
        <end position="838"/>
    </location>
</feature>
<proteinExistence type="predicted"/>
<dbReference type="PROSITE" id="PS50110">
    <property type="entry name" value="RESPONSE_REGULATORY"/>
    <property type="match status" value="2"/>
</dbReference>
<dbReference type="InterPro" id="IPR036097">
    <property type="entry name" value="HisK_dim/P_sf"/>
</dbReference>
<feature type="modified residue" description="4-aspartylphosphate" evidence="10">
    <location>
        <position position="1527"/>
    </location>
</feature>
<dbReference type="CDD" id="cd16922">
    <property type="entry name" value="HATPase_EvgS-ArcB-TorS-like"/>
    <property type="match status" value="1"/>
</dbReference>
<dbReference type="SUPFAM" id="SSF63829">
    <property type="entry name" value="Calcium-dependent phosphotriesterase"/>
    <property type="match status" value="1"/>
</dbReference>
<comment type="catalytic activity">
    <reaction evidence="1">
        <text>ATP + protein L-histidine = ADP + protein N-phospho-L-histidine.</text>
        <dbReference type="EC" id="2.7.13.3"/>
    </reaction>
</comment>
<keyword evidence="8" id="KW-0238">DNA-binding</keyword>
<gene>
    <name evidence="15" type="ORF">P8935_07190</name>
</gene>
<feature type="domain" description="Response regulatory" evidence="14">
    <location>
        <begin position="1478"/>
        <end position="1591"/>
    </location>
</feature>
<dbReference type="SUPFAM" id="SSF52172">
    <property type="entry name" value="CheY-like"/>
    <property type="match status" value="2"/>
</dbReference>
<dbReference type="PRINTS" id="PR00344">
    <property type="entry name" value="BCTRLSENSOR"/>
</dbReference>
<dbReference type="InterPro" id="IPR011123">
    <property type="entry name" value="Y_Y_Y"/>
</dbReference>
<dbReference type="GO" id="GO:0000155">
    <property type="term" value="F:phosphorelay sensor kinase activity"/>
    <property type="evidence" value="ECO:0007669"/>
    <property type="project" value="InterPro"/>
</dbReference>
<reference evidence="15" key="1">
    <citation type="submission" date="2023-03" db="EMBL/GenBank/DDBJ databases">
        <title>Edaphobacter sp.</title>
        <authorList>
            <person name="Huber K.J."/>
            <person name="Papendorf J."/>
            <person name="Pilke C."/>
            <person name="Bunk B."/>
            <person name="Sproeer C."/>
            <person name="Pester M."/>
        </authorList>
    </citation>
    <scope>NUCLEOTIDE SEQUENCE</scope>
    <source>
        <strain evidence="15">DSM 110680</strain>
    </source>
</reference>
<accession>A0AAU7DQQ1</accession>
<dbReference type="PANTHER" id="PTHR43547">
    <property type="entry name" value="TWO-COMPONENT HISTIDINE KINASE"/>
    <property type="match status" value="1"/>
</dbReference>
<dbReference type="InterPro" id="IPR011006">
    <property type="entry name" value="CheY-like_superfamily"/>
</dbReference>
<dbReference type="Pfam" id="PF07495">
    <property type="entry name" value="Y_Y_Y"/>
    <property type="match status" value="1"/>
</dbReference>
<dbReference type="Gene3D" id="3.40.50.2300">
    <property type="match status" value="2"/>
</dbReference>
<dbReference type="PANTHER" id="PTHR43547:SF2">
    <property type="entry name" value="HYBRID SIGNAL TRANSDUCTION HISTIDINE KINASE C"/>
    <property type="match status" value="1"/>
</dbReference>
<dbReference type="InterPro" id="IPR003661">
    <property type="entry name" value="HisK_dim/P_dom"/>
</dbReference>
<dbReference type="SUPFAM" id="SSF55781">
    <property type="entry name" value="GAF domain-like"/>
    <property type="match status" value="2"/>
</dbReference>
<keyword evidence="6" id="KW-0902">Two-component regulatory system</keyword>
<evidence type="ECO:0000313" key="15">
    <source>
        <dbReference type="EMBL" id="XBH19096.1"/>
    </source>
</evidence>
<evidence type="ECO:0000256" key="9">
    <source>
        <dbReference type="ARBA" id="ARBA00023163"/>
    </source>
</evidence>
<organism evidence="15">
    <name type="scientific">Telmatobacter sp. DSM 110680</name>
    <dbReference type="NCBI Taxonomy" id="3036704"/>
    <lineage>
        <taxon>Bacteria</taxon>
        <taxon>Pseudomonadati</taxon>
        <taxon>Acidobacteriota</taxon>
        <taxon>Terriglobia</taxon>
        <taxon>Terriglobales</taxon>
        <taxon>Acidobacteriaceae</taxon>
        <taxon>Telmatobacter</taxon>
    </lineage>
</organism>
<dbReference type="CDD" id="cd00082">
    <property type="entry name" value="HisKA"/>
    <property type="match status" value="1"/>
</dbReference>
<dbReference type="InterPro" id="IPR036890">
    <property type="entry name" value="HATPase_C_sf"/>
</dbReference>
<keyword evidence="11" id="KW-0175">Coiled coil</keyword>
<keyword evidence="4" id="KW-0808">Transferase</keyword>
<evidence type="ECO:0000256" key="11">
    <source>
        <dbReference type="SAM" id="Coils"/>
    </source>
</evidence>
<keyword evidence="9" id="KW-0804">Transcription</keyword>
<keyword evidence="7" id="KW-0805">Transcription regulation</keyword>
<feature type="signal peptide" evidence="12">
    <location>
        <begin position="1"/>
        <end position="27"/>
    </location>
</feature>
<dbReference type="CDD" id="cd17574">
    <property type="entry name" value="REC_OmpR"/>
    <property type="match status" value="1"/>
</dbReference>
<evidence type="ECO:0000256" key="7">
    <source>
        <dbReference type="ARBA" id="ARBA00023015"/>
    </source>
</evidence>
<dbReference type="SMART" id="SM00448">
    <property type="entry name" value="REC"/>
    <property type="match status" value="1"/>
</dbReference>
<keyword evidence="5" id="KW-0418">Kinase</keyword>
<dbReference type="Gene3D" id="3.30.450.40">
    <property type="match status" value="2"/>
</dbReference>
<dbReference type="InterPro" id="IPR005467">
    <property type="entry name" value="His_kinase_dom"/>
</dbReference>
<dbReference type="InterPro" id="IPR004358">
    <property type="entry name" value="Sig_transdc_His_kin-like_C"/>
</dbReference>
<protein>
    <recommendedName>
        <fullName evidence="2">histidine kinase</fullName>
        <ecNumber evidence="2">2.7.13.3</ecNumber>
    </recommendedName>
</protein>
<evidence type="ECO:0000256" key="2">
    <source>
        <dbReference type="ARBA" id="ARBA00012438"/>
    </source>
</evidence>
<dbReference type="EMBL" id="CP121196">
    <property type="protein sequence ID" value="XBH19096.1"/>
    <property type="molecule type" value="Genomic_DNA"/>
</dbReference>
<dbReference type="PROSITE" id="PS50109">
    <property type="entry name" value="HIS_KIN"/>
    <property type="match status" value="1"/>
</dbReference>